<reference evidence="1 2" key="1">
    <citation type="journal article" date="2011" name="J. Bacteriol.">
        <title>Draft genome sequence of Sporolactobacillus inulinus strain CASD, an efficient D-lactic acid-producing bacterium with high-concentration lactate tolerance capability.</title>
        <authorList>
            <person name="Yu B."/>
            <person name="Su F."/>
            <person name="Wang L."/>
            <person name="Xu K."/>
            <person name="Zhao B."/>
            <person name="Xu P."/>
        </authorList>
    </citation>
    <scope>NUCLEOTIDE SEQUENCE [LARGE SCALE GENOMIC DNA]</scope>
    <source>
        <strain evidence="1 2">CASD</strain>
    </source>
</reference>
<organism evidence="1 2">
    <name type="scientific">Sporolactobacillus inulinus CASD</name>
    <dbReference type="NCBI Taxonomy" id="1069536"/>
    <lineage>
        <taxon>Bacteria</taxon>
        <taxon>Bacillati</taxon>
        <taxon>Bacillota</taxon>
        <taxon>Bacilli</taxon>
        <taxon>Bacillales</taxon>
        <taxon>Sporolactobacillaceae</taxon>
        <taxon>Sporolactobacillus</taxon>
    </lineage>
</organism>
<protein>
    <submittedName>
        <fullName evidence="1">Uncharacterized protein</fullName>
    </submittedName>
</protein>
<dbReference type="Proteomes" id="UP000035553">
    <property type="component" value="Unassembled WGS sequence"/>
</dbReference>
<dbReference type="STRING" id="1069536.SINU_05720"/>
<keyword evidence="2" id="KW-1185">Reference proteome</keyword>
<evidence type="ECO:0000313" key="1">
    <source>
        <dbReference type="EMBL" id="KLI02896.1"/>
    </source>
</evidence>
<accession>A0A0U1QQI6</accession>
<dbReference type="RefSeq" id="WP_010025659.1">
    <property type="nucleotide sequence ID" value="NZ_AFVQ02000069.1"/>
</dbReference>
<gene>
    <name evidence="1" type="ORF">SINU_05720</name>
</gene>
<dbReference type="OrthoDB" id="3233899at2"/>
<sequence>MDYELTPKLLPGKILEVTEREVKVTLKGRMGIITVPLRCVLTDQPLHVGLKIQVYLSYIQVV</sequence>
<name>A0A0U1QQI6_9BACL</name>
<proteinExistence type="predicted"/>
<comment type="caution">
    <text evidence="1">The sequence shown here is derived from an EMBL/GenBank/DDBJ whole genome shotgun (WGS) entry which is preliminary data.</text>
</comment>
<dbReference type="NCBIfam" id="NF041553">
    <property type="entry name" value="CBO2463_dom"/>
    <property type="match status" value="1"/>
</dbReference>
<evidence type="ECO:0000313" key="2">
    <source>
        <dbReference type="Proteomes" id="UP000035553"/>
    </source>
</evidence>
<dbReference type="EMBL" id="AFVQ02000069">
    <property type="protein sequence ID" value="KLI02896.1"/>
    <property type="molecule type" value="Genomic_DNA"/>
</dbReference>
<dbReference type="AlphaFoldDB" id="A0A0U1QQI6"/>
<dbReference type="InterPro" id="IPR048108">
    <property type="entry name" value="CBO2463_dom"/>
</dbReference>